<gene>
    <name evidence="2" type="ORF">G6045_39800</name>
</gene>
<dbReference type="RefSeq" id="WP_165337128.1">
    <property type="nucleotide sequence ID" value="NZ_JAAKZW010000398.1"/>
</dbReference>
<feature type="compositionally biased region" description="Basic and acidic residues" evidence="1">
    <location>
        <begin position="40"/>
        <end position="53"/>
    </location>
</feature>
<sequence length="53" mass="6118">MPKDPYAVLHALLRAESVRDRRSPRTDEPAAETPTSEQPQDLRPEHPGRDRRD</sequence>
<feature type="compositionally biased region" description="Basic and acidic residues" evidence="1">
    <location>
        <begin position="16"/>
        <end position="28"/>
    </location>
</feature>
<protein>
    <submittedName>
        <fullName evidence="2">Uncharacterized protein</fullName>
    </submittedName>
</protein>
<proteinExistence type="predicted"/>
<accession>A0A6G4XYB0</accession>
<organism evidence="2 3">
    <name type="scientific">Streptomyces mesophilus</name>
    <dbReference type="NCBI Taxonomy" id="1775132"/>
    <lineage>
        <taxon>Bacteria</taxon>
        <taxon>Bacillati</taxon>
        <taxon>Actinomycetota</taxon>
        <taxon>Actinomycetes</taxon>
        <taxon>Kitasatosporales</taxon>
        <taxon>Streptomycetaceae</taxon>
        <taxon>Streptomyces</taxon>
    </lineage>
</organism>
<name>A0A6G4XYB0_9ACTN</name>
<dbReference type="EMBL" id="JAAKZW010000398">
    <property type="protein sequence ID" value="NGO81750.1"/>
    <property type="molecule type" value="Genomic_DNA"/>
</dbReference>
<comment type="caution">
    <text evidence="2">The sequence shown here is derived from an EMBL/GenBank/DDBJ whole genome shotgun (WGS) entry which is preliminary data.</text>
</comment>
<dbReference type="AlphaFoldDB" id="A0A6G4XYB0"/>
<evidence type="ECO:0000256" key="1">
    <source>
        <dbReference type="SAM" id="MobiDB-lite"/>
    </source>
</evidence>
<reference evidence="2 3" key="1">
    <citation type="submission" date="2020-02" db="EMBL/GenBank/DDBJ databases">
        <title>Whole-genome analyses of novel actinobacteria.</title>
        <authorList>
            <person name="Sahin N."/>
            <person name="Tokatli A."/>
        </authorList>
    </citation>
    <scope>NUCLEOTIDE SEQUENCE [LARGE SCALE GENOMIC DNA]</scope>
    <source>
        <strain evidence="2 3">YC504</strain>
    </source>
</reference>
<dbReference type="Proteomes" id="UP000481109">
    <property type="component" value="Unassembled WGS sequence"/>
</dbReference>
<evidence type="ECO:0000313" key="2">
    <source>
        <dbReference type="EMBL" id="NGO81750.1"/>
    </source>
</evidence>
<feature type="region of interest" description="Disordered" evidence="1">
    <location>
        <begin position="15"/>
        <end position="53"/>
    </location>
</feature>
<evidence type="ECO:0000313" key="3">
    <source>
        <dbReference type="Proteomes" id="UP000481109"/>
    </source>
</evidence>
<keyword evidence="3" id="KW-1185">Reference proteome</keyword>